<evidence type="ECO:0000313" key="1">
    <source>
        <dbReference type="EMBL" id="KAF9507048.1"/>
    </source>
</evidence>
<dbReference type="EMBL" id="MU129092">
    <property type="protein sequence ID" value="KAF9507048.1"/>
    <property type="molecule type" value="Genomic_DNA"/>
</dbReference>
<keyword evidence="2" id="KW-1185">Reference proteome</keyword>
<organism evidence="1 2">
    <name type="scientific">Hydnum rufescens UP504</name>
    <dbReference type="NCBI Taxonomy" id="1448309"/>
    <lineage>
        <taxon>Eukaryota</taxon>
        <taxon>Fungi</taxon>
        <taxon>Dikarya</taxon>
        <taxon>Basidiomycota</taxon>
        <taxon>Agaricomycotina</taxon>
        <taxon>Agaricomycetes</taxon>
        <taxon>Cantharellales</taxon>
        <taxon>Hydnaceae</taxon>
        <taxon>Hydnum</taxon>
    </lineage>
</organism>
<dbReference type="Proteomes" id="UP000886523">
    <property type="component" value="Unassembled WGS sequence"/>
</dbReference>
<accession>A0A9P6AJP6</accession>
<sequence length="96" mass="11088">MALWLESESPYTPRNSKYINYFKIENYTPHAQDLPREACAPFGYSHVLLWPDVLRDYSEHAKTVTALAPDTVYALKRSGRTLADALFFYFSLLHVS</sequence>
<protein>
    <submittedName>
        <fullName evidence="1">Uncharacterized protein</fullName>
    </submittedName>
</protein>
<reference evidence="1" key="1">
    <citation type="journal article" date="2020" name="Nat. Commun.">
        <title>Large-scale genome sequencing of mycorrhizal fungi provides insights into the early evolution of symbiotic traits.</title>
        <authorList>
            <person name="Miyauchi S."/>
            <person name="Kiss E."/>
            <person name="Kuo A."/>
            <person name="Drula E."/>
            <person name="Kohler A."/>
            <person name="Sanchez-Garcia M."/>
            <person name="Morin E."/>
            <person name="Andreopoulos B."/>
            <person name="Barry K.W."/>
            <person name="Bonito G."/>
            <person name="Buee M."/>
            <person name="Carver A."/>
            <person name="Chen C."/>
            <person name="Cichocki N."/>
            <person name="Clum A."/>
            <person name="Culley D."/>
            <person name="Crous P.W."/>
            <person name="Fauchery L."/>
            <person name="Girlanda M."/>
            <person name="Hayes R.D."/>
            <person name="Keri Z."/>
            <person name="LaButti K."/>
            <person name="Lipzen A."/>
            <person name="Lombard V."/>
            <person name="Magnuson J."/>
            <person name="Maillard F."/>
            <person name="Murat C."/>
            <person name="Nolan M."/>
            <person name="Ohm R.A."/>
            <person name="Pangilinan J."/>
            <person name="Pereira M.F."/>
            <person name="Perotto S."/>
            <person name="Peter M."/>
            <person name="Pfister S."/>
            <person name="Riley R."/>
            <person name="Sitrit Y."/>
            <person name="Stielow J.B."/>
            <person name="Szollosi G."/>
            <person name="Zifcakova L."/>
            <person name="Stursova M."/>
            <person name="Spatafora J.W."/>
            <person name="Tedersoo L."/>
            <person name="Vaario L.M."/>
            <person name="Yamada A."/>
            <person name="Yan M."/>
            <person name="Wang P."/>
            <person name="Xu J."/>
            <person name="Bruns T."/>
            <person name="Baldrian P."/>
            <person name="Vilgalys R."/>
            <person name="Dunand C."/>
            <person name="Henrissat B."/>
            <person name="Grigoriev I.V."/>
            <person name="Hibbett D."/>
            <person name="Nagy L.G."/>
            <person name="Martin F.M."/>
        </authorList>
    </citation>
    <scope>NUCLEOTIDE SEQUENCE</scope>
    <source>
        <strain evidence="1">UP504</strain>
    </source>
</reference>
<proteinExistence type="predicted"/>
<gene>
    <name evidence="1" type="ORF">BS47DRAFT_1352171</name>
</gene>
<comment type="caution">
    <text evidence="1">The sequence shown here is derived from an EMBL/GenBank/DDBJ whole genome shotgun (WGS) entry which is preliminary data.</text>
</comment>
<name>A0A9P6AJP6_9AGAM</name>
<evidence type="ECO:0000313" key="2">
    <source>
        <dbReference type="Proteomes" id="UP000886523"/>
    </source>
</evidence>
<dbReference type="AlphaFoldDB" id="A0A9P6AJP6"/>